<dbReference type="PANTHER" id="PTHR33336">
    <property type="entry name" value="QUINOL MONOOXYGENASE YGIN-RELATED"/>
    <property type="match status" value="1"/>
</dbReference>
<name>A0ABS1L0L5_9BACT</name>
<sequence length="100" mass="11535">MIATLVHVFVKPEFREAFVEATRANHERSVQEPGNLRFDILQDAGDPDKFVFYEAYASEQAAANHKETEHYKVWRDTVASWMAKPREGVKHQMLFPVSNA</sequence>
<dbReference type="Gene3D" id="3.30.70.100">
    <property type="match status" value="1"/>
</dbReference>
<keyword evidence="2" id="KW-0560">Oxidoreductase</keyword>
<keyword evidence="2" id="KW-0503">Monooxygenase</keyword>
<reference evidence="2 3" key="1">
    <citation type="submission" date="2021-01" db="EMBL/GenBank/DDBJ databases">
        <title>Chryseolinea sp. Jin1 Genome sequencing and assembly.</title>
        <authorList>
            <person name="Kim I."/>
        </authorList>
    </citation>
    <scope>NUCLEOTIDE SEQUENCE [LARGE SCALE GENOMIC DNA]</scope>
    <source>
        <strain evidence="2 3">Jin1</strain>
    </source>
</reference>
<dbReference type="Proteomes" id="UP000613030">
    <property type="component" value="Unassembled WGS sequence"/>
</dbReference>
<dbReference type="PANTHER" id="PTHR33336:SF1">
    <property type="entry name" value="(4S)-4-HYDROXY-5-PHOSPHONOOXYPENTANE-2,3-DIONE ISOMERASE"/>
    <property type="match status" value="1"/>
</dbReference>
<gene>
    <name evidence="2" type="ORF">JI741_28675</name>
</gene>
<evidence type="ECO:0000259" key="1">
    <source>
        <dbReference type="PROSITE" id="PS51725"/>
    </source>
</evidence>
<dbReference type="InterPro" id="IPR011008">
    <property type="entry name" value="Dimeric_a/b-barrel"/>
</dbReference>
<dbReference type="InterPro" id="IPR050744">
    <property type="entry name" value="AI-2_Isomerase_LsrG"/>
</dbReference>
<dbReference type="GO" id="GO:0004497">
    <property type="term" value="F:monooxygenase activity"/>
    <property type="evidence" value="ECO:0007669"/>
    <property type="project" value="UniProtKB-KW"/>
</dbReference>
<dbReference type="EMBL" id="JAERRB010000015">
    <property type="protein sequence ID" value="MBL0745239.1"/>
    <property type="molecule type" value="Genomic_DNA"/>
</dbReference>
<proteinExistence type="predicted"/>
<evidence type="ECO:0000313" key="2">
    <source>
        <dbReference type="EMBL" id="MBL0745239.1"/>
    </source>
</evidence>
<accession>A0ABS1L0L5</accession>
<protein>
    <submittedName>
        <fullName evidence="2">Antibiotic biosynthesis monooxygenase</fullName>
    </submittedName>
</protein>
<keyword evidence="3" id="KW-1185">Reference proteome</keyword>
<dbReference type="InterPro" id="IPR007138">
    <property type="entry name" value="ABM_dom"/>
</dbReference>
<organism evidence="2 3">
    <name type="scientific">Chryseolinea lacunae</name>
    <dbReference type="NCBI Taxonomy" id="2801331"/>
    <lineage>
        <taxon>Bacteria</taxon>
        <taxon>Pseudomonadati</taxon>
        <taxon>Bacteroidota</taxon>
        <taxon>Cytophagia</taxon>
        <taxon>Cytophagales</taxon>
        <taxon>Fulvivirgaceae</taxon>
        <taxon>Chryseolinea</taxon>
    </lineage>
</organism>
<dbReference type="Pfam" id="PF03992">
    <property type="entry name" value="ABM"/>
    <property type="match status" value="1"/>
</dbReference>
<evidence type="ECO:0000313" key="3">
    <source>
        <dbReference type="Proteomes" id="UP000613030"/>
    </source>
</evidence>
<dbReference type="SUPFAM" id="SSF54909">
    <property type="entry name" value="Dimeric alpha+beta barrel"/>
    <property type="match status" value="1"/>
</dbReference>
<dbReference type="RefSeq" id="WP_202015575.1">
    <property type="nucleotide sequence ID" value="NZ_JAERRB010000015.1"/>
</dbReference>
<comment type="caution">
    <text evidence="2">The sequence shown here is derived from an EMBL/GenBank/DDBJ whole genome shotgun (WGS) entry which is preliminary data.</text>
</comment>
<feature type="domain" description="ABM" evidence="1">
    <location>
        <begin position="2"/>
        <end position="90"/>
    </location>
</feature>
<dbReference type="PROSITE" id="PS51725">
    <property type="entry name" value="ABM"/>
    <property type="match status" value="1"/>
</dbReference>